<dbReference type="Proteomes" id="UP000660861">
    <property type="component" value="Unassembled WGS sequence"/>
</dbReference>
<gene>
    <name evidence="2" type="ORF">H8709_08750</name>
</gene>
<dbReference type="RefSeq" id="WP_262398008.1">
    <property type="nucleotide sequence ID" value="NZ_JACRTC010000006.1"/>
</dbReference>
<feature type="transmembrane region" description="Helical" evidence="1">
    <location>
        <begin position="122"/>
        <end position="141"/>
    </location>
</feature>
<proteinExistence type="predicted"/>
<reference evidence="2" key="1">
    <citation type="submission" date="2020-08" db="EMBL/GenBank/DDBJ databases">
        <title>Genome public.</title>
        <authorList>
            <person name="Liu C."/>
            <person name="Sun Q."/>
        </authorList>
    </citation>
    <scope>NUCLEOTIDE SEQUENCE</scope>
    <source>
        <strain evidence="2">NSJ-54</strain>
    </source>
</reference>
<evidence type="ECO:0000313" key="2">
    <source>
        <dbReference type="EMBL" id="MBC8570914.1"/>
    </source>
</evidence>
<feature type="transmembrane region" description="Helical" evidence="1">
    <location>
        <begin position="198"/>
        <end position="222"/>
    </location>
</feature>
<feature type="transmembrane region" description="Helical" evidence="1">
    <location>
        <begin position="7"/>
        <end position="25"/>
    </location>
</feature>
<evidence type="ECO:0000313" key="3">
    <source>
        <dbReference type="Proteomes" id="UP000660861"/>
    </source>
</evidence>
<dbReference type="PANTHER" id="PTHR36434:SF1">
    <property type="entry name" value="MEMBRANE PROTEASE YUGP-RELATED"/>
    <property type="match status" value="1"/>
</dbReference>
<protein>
    <submittedName>
        <fullName evidence="2">Zinc metallopeptidase</fullName>
    </submittedName>
</protein>
<accession>A0A926I7B4</accession>
<comment type="caution">
    <text evidence="2">The sequence shown here is derived from an EMBL/GenBank/DDBJ whole genome shotgun (WGS) entry which is preliminary data.</text>
</comment>
<keyword evidence="1" id="KW-0472">Membrane</keyword>
<dbReference type="EMBL" id="JACRTC010000006">
    <property type="protein sequence ID" value="MBC8570914.1"/>
    <property type="molecule type" value="Genomic_DNA"/>
</dbReference>
<organism evidence="2 3">
    <name type="scientific">Zongyangia hominis</name>
    <dbReference type="NCBI Taxonomy" id="2763677"/>
    <lineage>
        <taxon>Bacteria</taxon>
        <taxon>Bacillati</taxon>
        <taxon>Bacillota</taxon>
        <taxon>Clostridia</taxon>
        <taxon>Eubacteriales</taxon>
        <taxon>Oscillospiraceae</taxon>
        <taxon>Zongyangia</taxon>
    </lineage>
</organism>
<keyword evidence="1" id="KW-1133">Transmembrane helix</keyword>
<name>A0A926I7B4_9FIRM</name>
<feature type="transmembrane region" description="Helical" evidence="1">
    <location>
        <begin position="148"/>
        <end position="166"/>
    </location>
</feature>
<dbReference type="Pfam" id="PF04298">
    <property type="entry name" value="Zn_peptidase_2"/>
    <property type="match status" value="1"/>
</dbReference>
<keyword evidence="3" id="KW-1185">Reference proteome</keyword>
<dbReference type="PANTHER" id="PTHR36434">
    <property type="entry name" value="MEMBRANE PROTEASE YUGP-RELATED"/>
    <property type="match status" value="1"/>
</dbReference>
<dbReference type="InterPro" id="IPR007395">
    <property type="entry name" value="Zn_peptidase_2"/>
</dbReference>
<keyword evidence="1" id="KW-0812">Transmembrane</keyword>
<evidence type="ECO:0000256" key="1">
    <source>
        <dbReference type="SAM" id="Phobius"/>
    </source>
</evidence>
<sequence length="230" mass="24935">MFYYYDLYYLILVVPALLLSVWAQLKVSTTFSRYERVLSRSGLTAAEAARRILDRNGLSHIQVQMIDGKLSDHFDPKAGVIRLSGSVYHSTSVAALGVAAHEAGHAVQYGTAYTPIKVRNSLVPVTNLCSTISIPLVILGFFMGARPLVIAGILLFSAVAVFQLVTLPVEFNASRRAIAVLGEGGMLDGEELQGAKRVLSAAAMTYVAALLVTLMQLLRLVLLAGRRNRD</sequence>
<dbReference type="AlphaFoldDB" id="A0A926I7B4"/>